<feature type="region of interest" description="Disordered" evidence="1">
    <location>
        <begin position="1"/>
        <end position="20"/>
    </location>
</feature>
<comment type="caution">
    <text evidence="2">The sequence shown here is derived from an EMBL/GenBank/DDBJ whole genome shotgun (WGS) entry which is preliminary data.</text>
</comment>
<accession>A0ABV5AY09</accession>
<sequence length="62" mass="7259">MGEHRKPVQHKNSIRPKGYGVELNEPDIRLMAQAFINLYKKVGRQTQKADHSRHKQNPPWQA</sequence>
<evidence type="ECO:0000256" key="1">
    <source>
        <dbReference type="SAM" id="MobiDB-lite"/>
    </source>
</evidence>
<dbReference type="RefSeq" id="WP_375357359.1">
    <property type="nucleotide sequence ID" value="NZ_JBHHMI010000024.1"/>
</dbReference>
<evidence type="ECO:0000313" key="3">
    <source>
        <dbReference type="Proteomes" id="UP001580346"/>
    </source>
</evidence>
<name>A0ABV5AY09_9BACL</name>
<protein>
    <submittedName>
        <fullName evidence="2">Uncharacterized protein</fullName>
    </submittedName>
</protein>
<dbReference type="Proteomes" id="UP001580346">
    <property type="component" value="Unassembled WGS sequence"/>
</dbReference>
<gene>
    <name evidence="2" type="ORF">ACE41H_20165</name>
</gene>
<dbReference type="EMBL" id="JBHHMI010000024">
    <property type="protein sequence ID" value="MFB5269083.1"/>
    <property type="molecule type" value="Genomic_DNA"/>
</dbReference>
<feature type="region of interest" description="Disordered" evidence="1">
    <location>
        <begin position="43"/>
        <end position="62"/>
    </location>
</feature>
<proteinExistence type="predicted"/>
<evidence type="ECO:0000313" key="2">
    <source>
        <dbReference type="EMBL" id="MFB5269083.1"/>
    </source>
</evidence>
<reference evidence="2 3" key="1">
    <citation type="submission" date="2024-09" db="EMBL/GenBank/DDBJ databases">
        <title>Paenibacillus zeirhizospherea sp. nov., isolated from surface of the maize (Zea mays) roots in a horticulture field, Hungary.</title>
        <authorList>
            <person name="Marton D."/>
            <person name="Farkas M."/>
            <person name="Bedics A."/>
            <person name="Toth E."/>
            <person name="Tancsics A."/>
            <person name="Boka K."/>
            <person name="Maroti G."/>
            <person name="Kriszt B."/>
            <person name="Cserhati M."/>
        </authorList>
    </citation>
    <scope>NUCLEOTIDE SEQUENCE [LARGE SCALE GENOMIC DNA]</scope>
    <source>
        <strain evidence="2 3">KCTC 33519</strain>
    </source>
</reference>
<organism evidence="2 3">
    <name type="scientific">Paenibacillus enshidis</name>
    <dbReference type="NCBI Taxonomy" id="1458439"/>
    <lineage>
        <taxon>Bacteria</taxon>
        <taxon>Bacillati</taxon>
        <taxon>Bacillota</taxon>
        <taxon>Bacilli</taxon>
        <taxon>Bacillales</taxon>
        <taxon>Paenibacillaceae</taxon>
        <taxon>Paenibacillus</taxon>
    </lineage>
</organism>
<keyword evidence="3" id="KW-1185">Reference proteome</keyword>